<proteinExistence type="predicted"/>
<dbReference type="InterPro" id="IPR036514">
    <property type="entry name" value="SGNH_hydro_sf"/>
</dbReference>
<dbReference type="GO" id="GO:0016788">
    <property type="term" value="F:hydrolase activity, acting on ester bonds"/>
    <property type="evidence" value="ECO:0007669"/>
    <property type="project" value="UniProtKB-ARBA"/>
</dbReference>
<dbReference type="EMBL" id="JPRD01000019">
    <property type="protein sequence ID" value="KIF52734.1"/>
    <property type="molecule type" value="Genomic_DNA"/>
</dbReference>
<gene>
    <name evidence="1" type="ORF">H735_12555</name>
</gene>
<organism evidence="1 2">
    <name type="scientific">Vibrio owensii CAIM 1854 = LMG 25443</name>
    <dbReference type="NCBI Taxonomy" id="1229493"/>
    <lineage>
        <taxon>Bacteria</taxon>
        <taxon>Pseudomonadati</taxon>
        <taxon>Pseudomonadota</taxon>
        <taxon>Gammaproteobacteria</taxon>
        <taxon>Vibrionales</taxon>
        <taxon>Vibrionaceae</taxon>
        <taxon>Vibrio</taxon>
    </lineage>
</organism>
<dbReference type="PATRIC" id="fig|1229493.5.peg.1615"/>
<accession>A0A0C1Z9A5</accession>
<dbReference type="Proteomes" id="UP000031586">
    <property type="component" value="Unassembled WGS sequence"/>
</dbReference>
<protein>
    <submittedName>
        <fullName evidence="1">G-D-S-L family lipolytic protein</fullName>
    </submittedName>
</protein>
<dbReference type="Gene3D" id="3.40.50.1110">
    <property type="entry name" value="SGNH hydrolase"/>
    <property type="match status" value="1"/>
</dbReference>
<sequence>MDHNQALKRVYELTPQLREYDEFMYLGVRWLPYVMFSQLSNYKSDVINTDGLGFRLSLNEVGRFSSIESFDNNNAVNLVIGGSTALGTGTTSDSCTIASVLSQLTGETWLNLGVRGFNAYQEMIQFIMNKKRFSKINHIVIISGLNTLTLEGLPDELRTEYGKYYYSYEFNHYMELYNKDLLKKNLTYGSKSQAEKNNILSSLKNKFNDWINYENPAEKIIEDGHISIVDRVDIAAQQTLEAAITIKQLMSNTDTNVHFTLQPLSRWCKSTFHKEEEDMFEAIDGCANNFWRLFGSLCSTEVHSQYSNILQQGCSDNGIEYSDMNHLLGESQVCRDNIFVDHLHFNDHGYQEVAKLIHENHLSKEYSNVA</sequence>
<evidence type="ECO:0000313" key="1">
    <source>
        <dbReference type="EMBL" id="KIF52734.1"/>
    </source>
</evidence>
<comment type="caution">
    <text evidence="1">The sequence shown here is derived from an EMBL/GenBank/DDBJ whole genome shotgun (WGS) entry which is preliminary data.</text>
</comment>
<reference evidence="1 2" key="1">
    <citation type="submission" date="2014-07" db="EMBL/GenBank/DDBJ databases">
        <title>Unique and conserved regions in Vibrio harveyi and related species in comparison with the shrimp pathogen Vibrio harveyi CAIM 1792.</title>
        <authorList>
            <person name="Espinoza-Valles I."/>
            <person name="Vora G."/>
            <person name="Leekitcharoenphon P."/>
            <person name="Ussery D."/>
            <person name="Hoj L."/>
            <person name="Gomez-Gil B."/>
        </authorList>
    </citation>
    <scope>NUCLEOTIDE SEQUENCE [LARGE SCALE GENOMIC DNA]</scope>
    <source>
        <strain evidence="2">CAIM 1854 / LMG 25443</strain>
    </source>
</reference>
<name>A0A0C1Z9A5_9VIBR</name>
<dbReference type="AlphaFoldDB" id="A0A0C1Z9A5"/>
<dbReference type="RefSeq" id="WP_020197965.1">
    <property type="nucleotide sequence ID" value="NZ_BAOH01000172.1"/>
</dbReference>
<evidence type="ECO:0000313" key="2">
    <source>
        <dbReference type="Proteomes" id="UP000031586"/>
    </source>
</evidence>
<dbReference type="SUPFAM" id="SSF52266">
    <property type="entry name" value="SGNH hydrolase"/>
    <property type="match status" value="1"/>
</dbReference>